<dbReference type="SUPFAM" id="SSF52833">
    <property type="entry name" value="Thioredoxin-like"/>
    <property type="match status" value="1"/>
</dbReference>
<evidence type="ECO:0000313" key="1">
    <source>
        <dbReference type="EMBL" id="MCS3711124.1"/>
    </source>
</evidence>
<evidence type="ECO:0000313" key="2">
    <source>
        <dbReference type="Proteomes" id="UP001155057"/>
    </source>
</evidence>
<dbReference type="InterPro" id="IPR009737">
    <property type="entry name" value="Aim32/Apd1-like"/>
</dbReference>
<dbReference type="EMBL" id="JANUAE010000011">
    <property type="protein sequence ID" value="MCS3711124.1"/>
    <property type="molecule type" value="Genomic_DNA"/>
</dbReference>
<dbReference type="Pfam" id="PF06999">
    <property type="entry name" value="Suc_Fer-like"/>
    <property type="match status" value="1"/>
</dbReference>
<dbReference type="Gene3D" id="3.40.30.10">
    <property type="entry name" value="Glutaredoxin"/>
    <property type="match status" value="1"/>
</dbReference>
<dbReference type="RefSeq" id="WP_259060672.1">
    <property type="nucleotide sequence ID" value="NZ_JANTZG010000002.1"/>
</dbReference>
<protein>
    <recommendedName>
        <fullName evidence="3">Sucrase ferredoxin</fullName>
    </recommendedName>
</protein>
<dbReference type="Proteomes" id="UP001155057">
    <property type="component" value="Unassembled WGS sequence"/>
</dbReference>
<accession>A0A9X2Q408</accession>
<reference evidence="1" key="1">
    <citation type="submission" date="2022-08" db="EMBL/GenBank/DDBJ databases">
        <title>Genomic Encyclopedia of Type Strains, Phase V (KMG-V): Genome sequencing to study the core and pangenomes of soil and plant-associated prokaryotes.</title>
        <authorList>
            <person name="Whitman W."/>
        </authorList>
    </citation>
    <scope>NUCLEOTIDE SEQUENCE</scope>
    <source>
        <strain evidence="1">SP3049</strain>
    </source>
</reference>
<name>A0A9X2Q408_9BACT</name>
<proteinExistence type="predicted"/>
<sequence>MASAFCSRLARSHGVSPRGTATEATHWLLIEDPSPWSTDAVEDAAWGPSVHEAIAGWTDTMPDLRVQLIRRGLQRWDDPGRIRCIAVRAGPRPVVREWSLGAYGDLPALRVPEALRGSGPAPEAGPLVLTCVNGRRDACCAKWGRPVAQAVAEAAPEAAWQTSHLGGHRFAPTALVLPDGTHYGWLRPADMADLVGAHRDGHLHDLDRVRGAVHQPRPVQAACLSLRQRRGATALPAVRGVGLDETDEGWTVRVRAEGEPRTAHVWQEQEGTPFPHSCGSREAKPQRAWRVRWTADEAAGS</sequence>
<comment type="caution">
    <text evidence="1">The sequence shown here is derived from an EMBL/GenBank/DDBJ whole genome shotgun (WGS) entry which is preliminary data.</text>
</comment>
<dbReference type="InterPro" id="IPR036249">
    <property type="entry name" value="Thioredoxin-like_sf"/>
</dbReference>
<evidence type="ECO:0008006" key="3">
    <source>
        <dbReference type="Google" id="ProtNLM"/>
    </source>
</evidence>
<gene>
    <name evidence="1" type="ORF">GGP61_002755</name>
</gene>
<organism evidence="1 2">
    <name type="scientific">Salinibacter ruber</name>
    <dbReference type="NCBI Taxonomy" id="146919"/>
    <lineage>
        <taxon>Bacteria</taxon>
        <taxon>Pseudomonadati</taxon>
        <taxon>Rhodothermota</taxon>
        <taxon>Rhodothermia</taxon>
        <taxon>Rhodothermales</taxon>
        <taxon>Salinibacteraceae</taxon>
        <taxon>Salinibacter</taxon>
    </lineage>
</organism>
<dbReference type="AlphaFoldDB" id="A0A9X2Q408"/>